<evidence type="ECO:0000256" key="2">
    <source>
        <dbReference type="ARBA" id="ARBA00023125"/>
    </source>
</evidence>
<dbReference type="PANTHER" id="PTHR43479:SF11">
    <property type="entry name" value="ACREF_ENVCD OPERON REPRESSOR-RELATED"/>
    <property type="match status" value="1"/>
</dbReference>
<dbReference type="NCBIfam" id="NF037937">
    <property type="entry name" value="septum_RefZ"/>
    <property type="match status" value="1"/>
</dbReference>
<dbReference type="InterPro" id="IPR001647">
    <property type="entry name" value="HTH_TetR"/>
</dbReference>
<feature type="DNA-binding region" description="H-T-H motif" evidence="3">
    <location>
        <begin position="28"/>
        <end position="47"/>
    </location>
</feature>
<evidence type="ECO:0000256" key="1">
    <source>
        <dbReference type="ARBA" id="ARBA00022491"/>
    </source>
</evidence>
<dbReference type="EMBL" id="LFZW01000001">
    <property type="protein sequence ID" value="KMY51270.1"/>
    <property type="molecule type" value="Genomic_DNA"/>
</dbReference>
<evidence type="ECO:0000313" key="5">
    <source>
        <dbReference type="EMBL" id="KMY51270.1"/>
    </source>
</evidence>
<dbReference type="Proteomes" id="UP000037146">
    <property type="component" value="Unassembled WGS sequence"/>
</dbReference>
<dbReference type="SUPFAM" id="SSF46689">
    <property type="entry name" value="Homeodomain-like"/>
    <property type="match status" value="1"/>
</dbReference>
<dbReference type="STRING" id="1679170.AC625_18390"/>
<name>A0A0K9GXB1_9BACI</name>
<keyword evidence="1" id="KW-0678">Repressor</keyword>
<dbReference type="Gene3D" id="1.10.357.10">
    <property type="entry name" value="Tetracycline Repressor, domain 2"/>
    <property type="match status" value="1"/>
</dbReference>
<dbReference type="SUPFAM" id="SSF48498">
    <property type="entry name" value="Tetracyclin repressor-like, C-terminal domain"/>
    <property type="match status" value="1"/>
</dbReference>
<feature type="domain" description="HTH tetR-type" evidence="4">
    <location>
        <begin position="5"/>
        <end position="65"/>
    </location>
</feature>
<dbReference type="InterPro" id="IPR036271">
    <property type="entry name" value="Tet_transcr_reg_TetR-rel_C_sf"/>
</dbReference>
<accession>A0A0K9GXB1</accession>
<organism evidence="5 6">
    <name type="scientific">Peribacillus loiseleuriae</name>
    <dbReference type="NCBI Taxonomy" id="1679170"/>
    <lineage>
        <taxon>Bacteria</taxon>
        <taxon>Bacillati</taxon>
        <taxon>Bacillota</taxon>
        <taxon>Bacilli</taxon>
        <taxon>Bacillales</taxon>
        <taxon>Bacillaceae</taxon>
        <taxon>Peribacillus</taxon>
    </lineage>
</organism>
<dbReference type="InterPro" id="IPR009057">
    <property type="entry name" value="Homeodomain-like_sf"/>
</dbReference>
<dbReference type="PANTHER" id="PTHR43479">
    <property type="entry name" value="ACREF/ENVCD OPERON REPRESSOR-RELATED"/>
    <property type="match status" value="1"/>
</dbReference>
<comment type="caution">
    <text evidence="5">The sequence shown here is derived from an EMBL/GenBank/DDBJ whole genome shotgun (WGS) entry which is preliminary data.</text>
</comment>
<gene>
    <name evidence="5" type="ORF">AC625_18390</name>
</gene>
<protein>
    <recommendedName>
        <fullName evidence="4">HTH tetR-type domain-containing protein</fullName>
    </recommendedName>
</protein>
<dbReference type="InterPro" id="IPR050624">
    <property type="entry name" value="HTH-type_Tx_Regulator"/>
</dbReference>
<reference evidence="6" key="1">
    <citation type="submission" date="2015-07" db="EMBL/GenBank/DDBJ databases">
        <title>Genome sequencing project for genomic taxonomy and phylogenomics of Bacillus-like bacteria.</title>
        <authorList>
            <person name="Liu B."/>
            <person name="Wang J."/>
            <person name="Zhu Y."/>
            <person name="Liu G."/>
            <person name="Chen Q."/>
            <person name="Chen Z."/>
            <person name="Lan J."/>
            <person name="Che J."/>
            <person name="Ge C."/>
            <person name="Shi H."/>
            <person name="Pan Z."/>
            <person name="Liu X."/>
        </authorList>
    </citation>
    <scope>NUCLEOTIDE SEQUENCE [LARGE SCALE GENOMIC DNA]</scope>
    <source>
        <strain evidence="6">FJAT-27997</strain>
    </source>
</reference>
<dbReference type="PRINTS" id="PR00455">
    <property type="entry name" value="HTHTETR"/>
</dbReference>
<dbReference type="PATRIC" id="fig|1679170.3.peg.4171"/>
<evidence type="ECO:0000256" key="3">
    <source>
        <dbReference type="PROSITE-ProRule" id="PRU00335"/>
    </source>
</evidence>
<dbReference type="OrthoDB" id="9789566at2"/>
<sequence length="217" mass="25351">MNRPTQTKEAILESALYLFHLKGYHATSIRDIAHKAKVNSANIAYYFKNKQGLLEYCFTAYLEAYIQLLEKNLVQLDRIGAQNGLLAILTDVFEFQRKNFLAASFIYGESALDSNLNREVLSTYYMKENSYFQYVLEKGIKEGIFRKIQPAIFTLQIKGLLSAPIIHAHYAREVLHVYTQEKYYTDKYRDEICLFLEHSLFVKRDIQEELLYNVSSI</sequence>
<dbReference type="RefSeq" id="WP_049682618.1">
    <property type="nucleotide sequence ID" value="NZ_LFZW01000001.1"/>
</dbReference>
<dbReference type="AlphaFoldDB" id="A0A0K9GXB1"/>
<dbReference type="GO" id="GO:0003677">
    <property type="term" value="F:DNA binding"/>
    <property type="evidence" value="ECO:0007669"/>
    <property type="project" value="UniProtKB-UniRule"/>
</dbReference>
<evidence type="ECO:0000259" key="4">
    <source>
        <dbReference type="PROSITE" id="PS50977"/>
    </source>
</evidence>
<dbReference type="PROSITE" id="PS50977">
    <property type="entry name" value="HTH_TETR_2"/>
    <property type="match status" value="1"/>
</dbReference>
<dbReference type="Pfam" id="PF00440">
    <property type="entry name" value="TetR_N"/>
    <property type="match status" value="1"/>
</dbReference>
<evidence type="ECO:0000313" key="6">
    <source>
        <dbReference type="Proteomes" id="UP000037146"/>
    </source>
</evidence>
<proteinExistence type="predicted"/>
<keyword evidence="2 3" id="KW-0238">DNA-binding</keyword>
<keyword evidence="6" id="KW-1185">Reference proteome</keyword>